<name>A0A432LWC8_9GAMM</name>
<evidence type="ECO:0000256" key="4">
    <source>
        <dbReference type="ARBA" id="ARBA00022989"/>
    </source>
</evidence>
<evidence type="ECO:0000256" key="6">
    <source>
        <dbReference type="SAM" id="Phobius"/>
    </source>
</evidence>
<organism evidence="8 9">
    <name type="scientific">Dyella dinghuensis</name>
    <dbReference type="NCBI Taxonomy" id="1920169"/>
    <lineage>
        <taxon>Bacteria</taxon>
        <taxon>Pseudomonadati</taxon>
        <taxon>Pseudomonadota</taxon>
        <taxon>Gammaproteobacteria</taxon>
        <taxon>Lysobacterales</taxon>
        <taxon>Rhodanobacteraceae</taxon>
        <taxon>Dyella</taxon>
    </lineage>
</organism>
<feature type="transmembrane region" description="Helical" evidence="6">
    <location>
        <begin position="99"/>
        <end position="121"/>
    </location>
</feature>
<dbReference type="GO" id="GO:0022857">
    <property type="term" value="F:transmembrane transporter activity"/>
    <property type="evidence" value="ECO:0007669"/>
    <property type="project" value="InterPro"/>
</dbReference>
<feature type="transmembrane region" description="Helical" evidence="6">
    <location>
        <begin position="254"/>
        <end position="274"/>
    </location>
</feature>
<feature type="transmembrane region" description="Helical" evidence="6">
    <location>
        <begin position="12"/>
        <end position="31"/>
    </location>
</feature>
<keyword evidence="9" id="KW-1185">Reference proteome</keyword>
<comment type="subcellular location">
    <subcellularLocation>
        <location evidence="1">Cell membrane</location>
        <topology evidence="1">Multi-pass membrane protein</topology>
    </subcellularLocation>
</comment>
<protein>
    <submittedName>
        <fullName evidence="8">MFS transporter</fullName>
    </submittedName>
</protein>
<accession>A0A432LWC8</accession>
<dbReference type="PROSITE" id="PS50850">
    <property type="entry name" value="MFS"/>
    <property type="match status" value="1"/>
</dbReference>
<evidence type="ECO:0000256" key="1">
    <source>
        <dbReference type="ARBA" id="ARBA00004651"/>
    </source>
</evidence>
<dbReference type="CDD" id="cd06174">
    <property type="entry name" value="MFS"/>
    <property type="match status" value="1"/>
</dbReference>
<dbReference type="InterPro" id="IPR036259">
    <property type="entry name" value="MFS_trans_sf"/>
</dbReference>
<keyword evidence="3 6" id="KW-0812">Transmembrane</keyword>
<proteinExistence type="predicted"/>
<dbReference type="Pfam" id="PF07690">
    <property type="entry name" value="MFS_1"/>
    <property type="match status" value="1"/>
</dbReference>
<dbReference type="InterPro" id="IPR011701">
    <property type="entry name" value="MFS"/>
</dbReference>
<dbReference type="PANTHER" id="PTHR43124:SF3">
    <property type="entry name" value="CHLORAMPHENICOL EFFLUX PUMP RV0191"/>
    <property type="match status" value="1"/>
</dbReference>
<dbReference type="Proteomes" id="UP000267077">
    <property type="component" value="Unassembled WGS sequence"/>
</dbReference>
<dbReference type="AlphaFoldDB" id="A0A432LWC8"/>
<feature type="transmembrane region" description="Helical" evidence="6">
    <location>
        <begin position="217"/>
        <end position="234"/>
    </location>
</feature>
<dbReference type="Gene3D" id="1.20.1250.20">
    <property type="entry name" value="MFS general substrate transporter like domains"/>
    <property type="match status" value="1"/>
</dbReference>
<feature type="transmembrane region" description="Helical" evidence="6">
    <location>
        <begin position="375"/>
        <end position="393"/>
    </location>
</feature>
<feature type="transmembrane region" description="Helical" evidence="6">
    <location>
        <begin position="281"/>
        <end position="302"/>
    </location>
</feature>
<keyword evidence="5 6" id="KW-0472">Membrane</keyword>
<comment type="caution">
    <text evidence="8">The sequence shown here is derived from an EMBL/GenBank/DDBJ whole genome shotgun (WGS) entry which is preliminary data.</text>
</comment>
<evidence type="ECO:0000256" key="3">
    <source>
        <dbReference type="ARBA" id="ARBA00022692"/>
    </source>
</evidence>
<dbReference type="GO" id="GO:0005886">
    <property type="term" value="C:plasma membrane"/>
    <property type="evidence" value="ECO:0007669"/>
    <property type="project" value="UniProtKB-SubCell"/>
</dbReference>
<dbReference type="InterPro" id="IPR050189">
    <property type="entry name" value="MFS_Efflux_Transporters"/>
</dbReference>
<dbReference type="EMBL" id="RYZR01000003">
    <property type="protein sequence ID" value="RUL65753.1"/>
    <property type="molecule type" value="Genomic_DNA"/>
</dbReference>
<keyword evidence="4 6" id="KW-1133">Transmembrane helix</keyword>
<dbReference type="InterPro" id="IPR020846">
    <property type="entry name" value="MFS_dom"/>
</dbReference>
<gene>
    <name evidence="8" type="ORF">EKH79_03315</name>
</gene>
<sequence>MGGQNMNNRWLALTIIFFSFLQFTLNWFNIVPTFGHLIAELHLTLPQLGTIVGVFIAGYGLAHIPGGMLAEAFGMRFAMLFGIAVETFGEILSSNADSYLAMLVARFICGVGGSVYIGSAIGLTTAWFRDHELVTANGLITGVAFTVGAALGLYAWDGVVVHFGWRNALLIGAAIGAVTFIAMLIAFPKPPGVNARSIQGSHLDRASLKRVFGNRDLWILGLSFLGGYGGYFTAAELLPTYAQQHLGLSPVEAGGIGVILLVSGIPGSFVGGWLADKLFGILPTLIGAWLIESAALLMIPFLGMSGLYVAAAIIGSTAILGFVGWIAVPGLYRHSLHLSDVPTACGLMLTIAAIGGVLVPSLFGKIAATWGYPSAWIFAAFISIATMSCCFFAERPEDKAAETDSLKAAKIV</sequence>
<dbReference type="PANTHER" id="PTHR43124">
    <property type="entry name" value="PURINE EFFLUX PUMP PBUE"/>
    <property type="match status" value="1"/>
</dbReference>
<keyword evidence="2" id="KW-1003">Cell membrane</keyword>
<feature type="transmembrane region" description="Helical" evidence="6">
    <location>
        <begin position="73"/>
        <end position="93"/>
    </location>
</feature>
<evidence type="ECO:0000256" key="2">
    <source>
        <dbReference type="ARBA" id="ARBA00022475"/>
    </source>
</evidence>
<feature type="transmembrane region" description="Helical" evidence="6">
    <location>
        <begin position="168"/>
        <end position="187"/>
    </location>
</feature>
<feature type="transmembrane region" description="Helical" evidence="6">
    <location>
        <begin position="133"/>
        <end position="156"/>
    </location>
</feature>
<feature type="transmembrane region" description="Helical" evidence="6">
    <location>
        <begin position="308"/>
        <end position="332"/>
    </location>
</feature>
<feature type="transmembrane region" description="Helical" evidence="6">
    <location>
        <begin position="344"/>
        <end position="363"/>
    </location>
</feature>
<feature type="domain" description="Major facilitator superfamily (MFS) profile" evidence="7">
    <location>
        <begin position="12"/>
        <end position="397"/>
    </location>
</feature>
<evidence type="ECO:0000313" key="9">
    <source>
        <dbReference type="Proteomes" id="UP000267077"/>
    </source>
</evidence>
<evidence type="ECO:0000313" key="8">
    <source>
        <dbReference type="EMBL" id="RUL65753.1"/>
    </source>
</evidence>
<dbReference type="SUPFAM" id="SSF103473">
    <property type="entry name" value="MFS general substrate transporter"/>
    <property type="match status" value="1"/>
</dbReference>
<reference evidence="8 9" key="1">
    <citation type="submission" date="2018-12" db="EMBL/GenBank/DDBJ databases">
        <title>Dyella dinghuensis sp. nov. DHOA06 and Dyella choica sp. nov. 4M-K27, isolated from forest soil.</title>
        <authorList>
            <person name="Qiu L.-H."/>
            <person name="Gao Z.-H."/>
        </authorList>
    </citation>
    <scope>NUCLEOTIDE SEQUENCE [LARGE SCALE GENOMIC DNA]</scope>
    <source>
        <strain evidence="8 9">DHOA06</strain>
    </source>
</reference>
<evidence type="ECO:0000259" key="7">
    <source>
        <dbReference type="PROSITE" id="PS50850"/>
    </source>
</evidence>
<feature type="transmembrane region" description="Helical" evidence="6">
    <location>
        <begin position="43"/>
        <end position="61"/>
    </location>
</feature>
<evidence type="ECO:0000256" key="5">
    <source>
        <dbReference type="ARBA" id="ARBA00023136"/>
    </source>
</evidence>